<evidence type="ECO:0000256" key="4">
    <source>
        <dbReference type="SAM" id="SignalP"/>
    </source>
</evidence>
<dbReference type="Pfam" id="PF03938">
    <property type="entry name" value="OmpH"/>
    <property type="match status" value="1"/>
</dbReference>
<accession>A0ABS2EW64</accession>
<dbReference type="SMART" id="SM00935">
    <property type="entry name" value="OmpH"/>
    <property type="match status" value="1"/>
</dbReference>
<feature type="chain" id="PRO_5045755993" evidence="4">
    <location>
        <begin position="20"/>
        <end position="185"/>
    </location>
</feature>
<reference evidence="5 6" key="1">
    <citation type="journal article" date="2021" name="Sci. Rep.">
        <title>The distribution of antibiotic resistance genes in chicken gut microbiota commensals.</title>
        <authorList>
            <person name="Juricova H."/>
            <person name="Matiasovicova J."/>
            <person name="Kubasova T."/>
            <person name="Cejkova D."/>
            <person name="Rychlik I."/>
        </authorList>
    </citation>
    <scope>NUCLEOTIDE SEQUENCE [LARGE SCALE GENOMIC DNA]</scope>
    <source>
        <strain evidence="5 6">An801</strain>
    </source>
</reference>
<evidence type="ECO:0000313" key="5">
    <source>
        <dbReference type="EMBL" id="MBM6758932.1"/>
    </source>
</evidence>
<organism evidence="5 6">
    <name type="scientific">Bacteroides mediterraneensis</name>
    <dbReference type="NCBI Taxonomy" id="1841856"/>
    <lineage>
        <taxon>Bacteria</taxon>
        <taxon>Pseudomonadati</taxon>
        <taxon>Bacteroidota</taxon>
        <taxon>Bacteroidia</taxon>
        <taxon>Bacteroidales</taxon>
        <taxon>Bacteroidaceae</taxon>
        <taxon>Bacteroides</taxon>
    </lineage>
</organism>
<sequence length="185" mass="21076">MLKKIAFLLLLIAPMSVFAQKFAHFKSMDIIPVMPEYAKAQTDIQTMSKQYEDEIKRASDEFNKKYAEYQQEQKNLPQNIQERRQKELQDLSEKGMQFQQDAQQQLQKAYADMMEPIYKKLEDAVKAVGKAGAYTYVFDLNRTDIPYIDETQSKDITNEIKTKLGISLTAVPATPAAAPAATPAQ</sequence>
<keyword evidence="3" id="KW-0175">Coiled coil</keyword>
<protein>
    <submittedName>
        <fullName evidence="5">OmpH family outer membrane protein</fullName>
    </submittedName>
</protein>
<dbReference type="EMBL" id="JACJJW010000024">
    <property type="protein sequence ID" value="MBM6758932.1"/>
    <property type="molecule type" value="Genomic_DNA"/>
</dbReference>
<evidence type="ECO:0000313" key="6">
    <source>
        <dbReference type="Proteomes" id="UP000703295"/>
    </source>
</evidence>
<gene>
    <name evidence="5" type="ORF">H6A31_09620</name>
</gene>
<dbReference type="RefSeq" id="WP_204476108.1">
    <property type="nucleotide sequence ID" value="NZ_CATVUC010000039.1"/>
</dbReference>
<dbReference type="SUPFAM" id="SSF111384">
    <property type="entry name" value="OmpH-like"/>
    <property type="match status" value="1"/>
</dbReference>
<evidence type="ECO:0000256" key="2">
    <source>
        <dbReference type="ARBA" id="ARBA00022729"/>
    </source>
</evidence>
<dbReference type="Gene3D" id="3.30.910.20">
    <property type="entry name" value="Skp domain"/>
    <property type="match status" value="1"/>
</dbReference>
<comment type="caution">
    <text evidence="5">The sequence shown here is derived from an EMBL/GenBank/DDBJ whole genome shotgun (WGS) entry which is preliminary data.</text>
</comment>
<proteinExistence type="inferred from homology"/>
<feature type="signal peptide" evidence="4">
    <location>
        <begin position="1"/>
        <end position="19"/>
    </location>
</feature>
<comment type="similarity">
    <text evidence="1">Belongs to the Skp family.</text>
</comment>
<dbReference type="PANTHER" id="PTHR35089:SF1">
    <property type="entry name" value="CHAPERONE PROTEIN SKP"/>
    <property type="match status" value="1"/>
</dbReference>
<dbReference type="Proteomes" id="UP000703295">
    <property type="component" value="Unassembled WGS sequence"/>
</dbReference>
<feature type="coiled-coil region" evidence="3">
    <location>
        <begin position="48"/>
        <end position="75"/>
    </location>
</feature>
<dbReference type="InterPro" id="IPR024930">
    <property type="entry name" value="Skp_dom_sf"/>
</dbReference>
<dbReference type="InterPro" id="IPR005632">
    <property type="entry name" value="Chaperone_Skp"/>
</dbReference>
<dbReference type="PANTHER" id="PTHR35089">
    <property type="entry name" value="CHAPERONE PROTEIN SKP"/>
    <property type="match status" value="1"/>
</dbReference>
<evidence type="ECO:0000256" key="1">
    <source>
        <dbReference type="ARBA" id="ARBA00009091"/>
    </source>
</evidence>
<name>A0ABS2EW64_9BACE</name>
<evidence type="ECO:0000256" key="3">
    <source>
        <dbReference type="SAM" id="Coils"/>
    </source>
</evidence>
<keyword evidence="2 4" id="KW-0732">Signal</keyword>
<keyword evidence="6" id="KW-1185">Reference proteome</keyword>